<evidence type="ECO:0000256" key="5">
    <source>
        <dbReference type="ARBA" id="ARBA00022792"/>
    </source>
</evidence>
<evidence type="ECO:0000313" key="10">
    <source>
        <dbReference type="EMBL" id="JAG66872.1"/>
    </source>
</evidence>
<evidence type="ECO:0000256" key="2">
    <source>
        <dbReference type="ARBA" id="ARBA00006771"/>
    </source>
</evidence>
<sequence>MAPRTFPLLKLTAKAGLAGGALYVVYSQGLLGSSAKGAEALHKAKAAVPPAVEEWTKYFGWQLPAVPKPEFSLCNAWNSGVRTVISALSIAPTKGCEYTQQGWKYMKELMK</sequence>
<dbReference type="GO" id="GO:0042407">
    <property type="term" value="P:cristae formation"/>
    <property type="evidence" value="ECO:0007669"/>
    <property type="project" value="TreeGrafter"/>
</dbReference>
<dbReference type="EMBL" id="GBSH01002154">
    <property type="protein sequence ID" value="JAG66872.1"/>
    <property type="molecule type" value="Transcribed_RNA"/>
</dbReference>
<keyword evidence="7 9" id="KW-0496">Mitochondrion</keyword>
<evidence type="ECO:0000256" key="4">
    <source>
        <dbReference type="ARBA" id="ARBA00022692"/>
    </source>
</evidence>
<keyword evidence="8" id="KW-0472">Membrane</keyword>
<evidence type="ECO:0000256" key="3">
    <source>
        <dbReference type="ARBA" id="ARBA00018172"/>
    </source>
</evidence>
<dbReference type="GO" id="GO:0061617">
    <property type="term" value="C:MICOS complex"/>
    <property type="evidence" value="ECO:0007669"/>
    <property type="project" value="UniProtKB-UniRule"/>
</dbReference>
<dbReference type="GO" id="GO:0044284">
    <property type="term" value="C:mitochondrial crista junction"/>
    <property type="evidence" value="ECO:0007669"/>
    <property type="project" value="TreeGrafter"/>
</dbReference>
<dbReference type="AlphaFoldDB" id="A0A0B8RWL7"/>
<comment type="subcellular location">
    <subcellularLocation>
        <location evidence="1 9">Mitochondrion inner membrane</location>
        <topology evidence="1 9">Single-pass membrane protein</topology>
    </subcellularLocation>
</comment>
<evidence type="ECO:0000256" key="1">
    <source>
        <dbReference type="ARBA" id="ARBA00004434"/>
    </source>
</evidence>
<comment type="function">
    <text evidence="9">Component of the MICOS complex, a large protein complex of the mitochondrial inner membrane that plays crucial roles in the maintenance of crista junctions, inner membrane architecture, and formation of contact sites to the outer membrane.</text>
</comment>
<evidence type="ECO:0000256" key="7">
    <source>
        <dbReference type="ARBA" id="ARBA00023128"/>
    </source>
</evidence>
<dbReference type="PANTHER" id="PTHR31816:SF3">
    <property type="entry name" value="MICOS COMPLEX SUBUNIT MIC13"/>
    <property type="match status" value="1"/>
</dbReference>
<evidence type="ECO:0000256" key="9">
    <source>
        <dbReference type="RuleBase" id="RU363009"/>
    </source>
</evidence>
<evidence type="ECO:0000256" key="6">
    <source>
        <dbReference type="ARBA" id="ARBA00022989"/>
    </source>
</evidence>
<reference evidence="10" key="1">
    <citation type="journal article" date="2014" name="BMC Genomics">
        <title>RNA-seq and high-definition mass spectrometry reveal the complex and divergent venoms of two rear-fanged colubrid snakes.</title>
        <authorList>
            <person name="McGivern J.J."/>
            <person name="Wray K.P."/>
            <person name="Margres M.J."/>
            <person name="Couch M.E."/>
            <person name="Mackessy S.P."/>
            <person name="Rokyta D.R."/>
        </authorList>
    </citation>
    <scope>NUCLEOTIDE SEQUENCE</scope>
    <source>
        <tissue evidence="10">Venom gland</tissue>
    </source>
</reference>
<name>A0A0B8RWL7_9SAUR</name>
<protein>
    <recommendedName>
        <fullName evidence="3 9">MICOS complex subunit MIC13</fullName>
    </recommendedName>
</protein>
<dbReference type="Pfam" id="PF15884">
    <property type="entry name" value="QIL1"/>
    <property type="match status" value="1"/>
</dbReference>
<evidence type="ECO:0000256" key="8">
    <source>
        <dbReference type="ARBA" id="ARBA00023136"/>
    </source>
</evidence>
<proteinExistence type="inferred from homology"/>
<accession>A0A0B8RWL7</accession>
<organism evidence="10">
    <name type="scientific">Philothamnus irregularis</name>
    <name type="common">brown tree snake</name>
    <dbReference type="NCBI Taxonomy" id="1899461"/>
    <lineage>
        <taxon>Eukaryota</taxon>
        <taxon>Metazoa</taxon>
        <taxon>Chordata</taxon>
        <taxon>Craniata</taxon>
        <taxon>Vertebrata</taxon>
        <taxon>Euteleostomi</taxon>
        <taxon>Lepidosauria</taxon>
        <taxon>Squamata</taxon>
        <taxon>Bifurcata</taxon>
        <taxon>Unidentata</taxon>
        <taxon>Episquamata</taxon>
        <taxon>Toxicofera</taxon>
        <taxon>Serpentes</taxon>
        <taxon>Colubroidea</taxon>
        <taxon>Colubridae</taxon>
        <taxon>Colubrinae</taxon>
        <taxon>Philothamnus</taxon>
    </lineage>
</organism>
<comment type="similarity">
    <text evidence="2 9">Belongs to the MICOS complex subunit Mic13 family.</text>
</comment>
<dbReference type="PANTHER" id="PTHR31816">
    <property type="entry name" value="MICOS COMPLEX SUBUNIT MIC13"/>
    <property type="match status" value="1"/>
</dbReference>
<dbReference type="InterPro" id="IPR026769">
    <property type="entry name" value="Mic13"/>
</dbReference>
<keyword evidence="5 9" id="KW-0999">Mitochondrion inner membrane</keyword>
<keyword evidence="4" id="KW-0812">Transmembrane</keyword>
<keyword evidence="6" id="KW-1133">Transmembrane helix</keyword>
<comment type="subunit">
    <text evidence="9">Component of the mitochondrial contact site and cristae organizing system (MICOS) complex.</text>
</comment>